<name>A0A1G7AVN0_9BRAD</name>
<dbReference type="InterPro" id="IPR009056">
    <property type="entry name" value="Cyt_c-like_dom"/>
</dbReference>
<gene>
    <name evidence="7" type="ORF">SAMN05216337_102188</name>
</gene>
<evidence type="ECO:0000256" key="3">
    <source>
        <dbReference type="ARBA" id="ARBA00023004"/>
    </source>
</evidence>
<dbReference type="PROSITE" id="PS51007">
    <property type="entry name" value="CYTC"/>
    <property type="match status" value="2"/>
</dbReference>
<dbReference type="SUPFAM" id="SSF46626">
    <property type="entry name" value="Cytochrome c"/>
    <property type="match status" value="2"/>
</dbReference>
<dbReference type="GO" id="GO:0009055">
    <property type="term" value="F:electron transfer activity"/>
    <property type="evidence" value="ECO:0007669"/>
    <property type="project" value="InterPro"/>
</dbReference>
<dbReference type="PANTHER" id="PTHR35008">
    <property type="entry name" value="BLL4482 PROTEIN-RELATED"/>
    <property type="match status" value="1"/>
</dbReference>
<dbReference type="GO" id="GO:0046872">
    <property type="term" value="F:metal ion binding"/>
    <property type="evidence" value="ECO:0007669"/>
    <property type="project" value="UniProtKB-KW"/>
</dbReference>
<feature type="signal peptide" evidence="5">
    <location>
        <begin position="1"/>
        <end position="19"/>
    </location>
</feature>
<feature type="domain" description="Cytochrome c" evidence="6">
    <location>
        <begin position="166"/>
        <end position="276"/>
    </location>
</feature>
<evidence type="ECO:0000313" key="7">
    <source>
        <dbReference type="EMBL" id="SDE18924.1"/>
    </source>
</evidence>
<protein>
    <submittedName>
        <fullName evidence="7">Cytochrome c</fullName>
    </submittedName>
</protein>
<feature type="chain" id="PRO_5011701006" evidence="5">
    <location>
        <begin position="20"/>
        <end position="280"/>
    </location>
</feature>
<dbReference type="InterPro" id="IPR036909">
    <property type="entry name" value="Cyt_c-like_dom_sf"/>
</dbReference>
<organism evidence="7 8">
    <name type="scientific">Bradyrhizobium brasilense</name>
    <dbReference type="NCBI Taxonomy" id="1419277"/>
    <lineage>
        <taxon>Bacteria</taxon>
        <taxon>Pseudomonadati</taxon>
        <taxon>Pseudomonadota</taxon>
        <taxon>Alphaproteobacteria</taxon>
        <taxon>Hyphomicrobiales</taxon>
        <taxon>Nitrobacteraceae</taxon>
        <taxon>Bradyrhizobium</taxon>
    </lineage>
</organism>
<keyword evidence="1 4" id="KW-0349">Heme</keyword>
<proteinExistence type="predicted"/>
<dbReference type="AlphaFoldDB" id="A0A1G7AVN0"/>
<reference evidence="7 8" key="1">
    <citation type="submission" date="2016-10" db="EMBL/GenBank/DDBJ databases">
        <authorList>
            <person name="de Groot N.N."/>
        </authorList>
    </citation>
    <scope>NUCLEOTIDE SEQUENCE [LARGE SCALE GENOMIC DNA]</scope>
    <source>
        <strain evidence="7 8">R5</strain>
    </source>
</reference>
<dbReference type="Gene3D" id="1.10.760.10">
    <property type="entry name" value="Cytochrome c-like domain"/>
    <property type="match status" value="2"/>
</dbReference>
<dbReference type="EMBL" id="FMZW01000021">
    <property type="protein sequence ID" value="SDE18924.1"/>
    <property type="molecule type" value="Genomic_DNA"/>
</dbReference>
<keyword evidence="3 4" id="KW-0408">Iron</keyword>
<evidence type="ECO:0000256" key="2">
    <source>
        <dbReference type="ARBA" id="ARBA00022723"/>
    </source>
</evidence>
<accession>A0A1G7AVN0</accession>
<evidence type="ECO:0000259" key="6">
    <source>
        <dbReference type="PROSITE" id="PS51007"/>
    </source>
</evidence>
<evidence type="ECO:0000256" key="4">
    <source>
        <dbReference type="PROSITE-ProRule" id="PRU00433"/>
    </source>
</evidence>
<dbReference type="Proteomes" id="UP000199245">
    <property type="component" value="Unassembled WGS sequence"/>
</dbReference>
<keyword evidence="5" id="KW-0732">Signal</keyword>
<sequence length="280" mass="30466">MRSLFMMLVVIATTNLAWAQPELVKRGDYLVNGILACGNCHTPKGPNGDVLEKAFSGGGYWDEPPFTVHAANITQDKETGIGSWSDADIKKLLRTGQTPKGVHTAMIMPTSFYHILTENDLDAVVAYLRTITPVHNKVPDPIYKVPQVENVPPGGENPFAEPMMSDKVQKGFYLVTIAHCMACHTPIGPRGREYKSSLGAGGVKFSGPWGISVSRNITQNKTNGIGAWSDDEIKRAITDGVSRDGSRLGRPMGYHYYARISSDDLDAIVAYLRTVPGSAE</sequence>
<dbReference type="Pfam" id="PF00034">
    <property type="entry name" value="Cytochrom_C"/>
    <property type="match status" value="2"/>
</dbReference>
<feature type="domain" description="Cytochrome c" evidence="6">
    <location>
        <begin position="22"/>
        <end position="132"/>
    </location>
</feature>
<dbReference type="GO" id="GO:0020037">
    <property type="term" value="F:heme binding"/>
    <property type="evidence" value="ECO:0007669"/>
    <property type="project" value="InterPro"/>
</dbReference>
<evidence type="ECO:0000256" key="1">
    <source>
        <dbReference type="ARBA" id="ARBA00022617"/>
    </source>
</evidence>
<keyword evidence="2 4" id="KW-0479">Metal-binding</keyword>
<evidence type="ECO:0000313" key="8">
    <source>
        <dbReference type="Proteomes" id="UP000199245"/>
    </source>
</evidence>
<dbReference type="PANTHER" id="PTHR35008:SF4">
    <property type="entry name" value="BLL4482 PROTEIN"/>
    <property type="match status" value="1"/>
</dbReference>
<evidence type="ECO:0000256" key="5">
    <source>
        <dbReference type="SAM" id="SignalP"/>
    </source>
</evidence>
<dbReference type="RefSeq" id="WP_092084954.1">
    <property type="nucleotide sequence ID" value="NZ_FMZW01000021.1"/>
</dbReference>
<dbReference type="InterPro" id="IPR051459">
    <property type="entry name" value="Cytochrome_c-type_DH"/>
</dbReference>